<evidence type="ECO:0000259" key="11">
    <source>
        <dbReference type="PROSITE" id="PS50110"/>
    </source>
</evidence>
<keyword evidence="8" id="KW-0175">Coiled coil</keyword>
<organism evidence="12 13">
    <name type="scientific">Phormidesmis priestleyi Ana</name>
    <dbReference type="NCBI Taxonomy" id="1666911"/>
    <lineage>
        <taxon>Bacteria</taxon>
        <taxon>Bacillati</taxon>
        <taxon>Cyanobacteriota</taxon>
        <taxon>Cyanophyceae</taxon>
        <taxon>Leptolyngbyales</taxon>
        <taxon>Leptolyngbyaceae</taxon>
        <taxon>Phormidesmis</taxon>
    </lineage>
</organism>
<reference evidence="12 13" key="1">
    <citation type="submission" date="2015-09" db="EMBL/GenBank/DDBJ databases">
        <title>Identification and resolution of microdiversity through metagenomic sequencing of parallel consortia.</title>
        <authorList>
            <person name="Nelson W.C."/>
            <person name="Romine M.F."/>
            <person name="Lindemann S.R."/>
        </authorList>
    </citation>
    <scope>NUCLEOTIDE SEQUENCE [LARGE SCALE GENOMIC DNA]</scope>
    <source>
        <strain evidence="12">Ana</strain>
    </source>
</reference>
<dbReference type="InterPro" id="IPR005467">
    <property type="entry name" value="His_kinase_dom"/>
</dbReference>
<dbReference type="InterPro" id="IPR001789">
    <property type="entry name" value="Sig_transdc_resp-reg_receiver"/>
</dbReference>
<evidence type="ECO:0000313" key="13">
    <source>
        <dbReference type="Proteomes" id="UP000050465"/>
    </source>
</evidence>
<dbReference type="InterPro" id="IPR003594">
    <property type="entry name" value="HATPase_dom"/>
</dbReference>
<dbReference type="InterPro" id="IPR004358">
    <property type="entry name" value="Sig_transdc_His_kin-like_C"/>
</dbReference>
<dbReference type="SUPFAM" id="SSF52172">
    <property type="entry name" value="CheY-like"/>
    <property type="match status" value="1"/>
</dbReference>
<feature type="domain" description="Response regulatory" evidence="11">
    <location>
        <begin position="7"/>
        <end position="123"/>
    </location>
</feature>
<evidence type="ECO:0000256" key="4">
    <source>
        <dbReference type="ARBA" id="ARBA00022679"/>
    </source>
</evidence>
<keyword evidence="5 12" id="KW-0418">Kinase</keyword>
<dbReference type="Gene3D" id="3.40.50.2300">
    <property type="match status" value="1"/>
</dbReference>
<evidence type="ECO:0000256" key="9">
    <source>
        <dbReference type="SAM" id="MobiDB-lite"/>
    </source>
</evidence>
<evidence type="ECO:0000259" key="10">
    <source>
        <dbReference type="PROSITE" id="PS50109"/>
    </source>
</evidence>
<dbReference type="CDD" id="cd00082">
    <property type="entry name" value="HisKA"/>
    <property type="match status" value="1"/>
</dbReference>
<dbReference type="GO" id="GO:0009927">
    <property type="term" value="F:histidine phosphotransfer kinase activity"/>
    <property type="evidence" value="ECO:0007669"/>
    <property type="project" value="TreeGrafter"/>
</dbReference>
<dbReference type="Proteomes" id="UP000050465">
    <property type="component" value="Unassembled WGS sequence"/>
</dbReference>
<feature type="compositionally biased region" description="Low complexity" evidence="9">
    <location>
        <begin position="303"/>
        <end position="333"/>
    </location>
</feature>
<proteinExistence type="predicted"/>
<feature type="coiled-coil region" evidence="8">
    <location>
        <begin position="112"/>
        <end position="139"/>
    </location>
</feature>
<evidence type="ECO:0000256" key="7">
    <source>
        <dbReference type="PROSITE-ProRule" id="PRU00169"/>
    </source>
</evidence>
<dbReference type="PROSITE" id="PS50110">
    <property type="entry name" value="RESPONSE_REGULATORY"/>
    <property type="match status" value="1"/>
</dbReference>
<keyword evidence="6" id="KW-0902">Two-component regulatory system</keyword>
<dbReference type="EMBL" id="LJZR01000002">
    <property type="protein sequence ID" value="KPQ37227.1"/>
    <property type="molecule type" value="Genomic_DNA"/>
</dbReference>
<dbReference type="AlphaFoldDB" id="A0A0P7Z2P9"/>
<dbReference type="PROSITE" id="PS50109">
    <property type="entry name" value="HIS_KIN"/>
    <property type="match status" value="1"/>
</dbReference>
<dbReference type="SMART" id="SM00448">
    <property type="entry name" value="REC"/>
    <property type="match status" value="1"/>
</dbReference>
<evidence type="ECO:0000256" key="6">
    <source>
        <dbReference type="ARBA" id="ARBA00023012"/>
    </source>
</evidence>
<evidence type="ECO:0000256" key="8">
    <source>
        <dbReference type="SAM" id="Coils"/>
    </source>
</evidence>
<keyword evidence="3 7" id="KW-0597">Phosphoprotein</keyword>
<dbReference type="Gene3D" id="3.30.565.10">
    <property type="entry name" value="Histidine kinase-like ATPase, C-terminal domain"/>
    <property type="match status" value="1"/>
</dbReference>
<dbReference type="Pfam" id="PF00512">
    <property type="entry name" value="HisKA"/>
    <property type="match status" value="1"/>
</dbReference>
<feature type="region of interest" description="Disordered" evidence="9">
    <location>
        <begin position="293"/>
        <end position="341"/>
    </location>
</feature>
<dbReference type="SUPFAM" id="SSF55874">
    <property type="entry name" value="ATPase domain of HSP90 chaperone/DNA topoisomerase II/histidine kinase"/>
    <property type="match status" value="1"/>
</dbReference>
<dbReference type="InterPro" id="IPR011006">
    <property type="entry name" value="CheY-like_superfamily"/>
</dbReference>
<dbReference type="SMART" id="SM00388">
    <property type="entry name" value="HisKA"/>
    <property type="match status" value="1"/>
</dbReference>
<dbReference type="PANTHER" id="PTHR43047:SF72">
    <property type="entry name" value="OSMOSENSING HISTIDINE PROTEIN KINASE SLN1"/>
    <property type="match status" value="1"/>
</dbReference>
<comment type="caution">
    <text evidence="12">The sequence shown here is derived from an EMBL/GenBank/DDBJ whole genome shotgun (WGS) entry which is preliminary data.</text>
</comment>
<sequence length="415" mass="45880">MAPKPVKILAVDDVPDNLFILESILSDVDHYKLDCVSNGKAALNYVSQQMPDLILLDVMMPGMDGYEVTRRIRENKDLPYIPVLLVTAHDQSSLSEGLDSGADDFIRKPFDIDELMARVRSLLRLKHSLDEQAEMLKQRDDFVARLTHDLRTPLVAANRMLRLTLDGVFGKPPEEMEEAITGVISNNDNLLNMTNTLLQVYRHEAGQKKIVRSPLSAYNLSKDIVQELRPLAEEKGLSLEITSAEPVSENEDPYRTEGDIIELRRLITNLVGNAIKFTDTGSIVVRLSLRENNADEHESDGESGSPSNPQSDSQSDSQSHSQSHSRSSSQSKSTAGNVTKSKKTIDIAVEDSGMGIAPDVKEQIFAWFYQGDHMRAGSGLGLHLSKRIAEMHQGTLAVKSEVGKGSTFTLSLPRS</sequence>
<accession>A0A0P7Z2P9</accession>
<feature type="domain" description="Histidine kinase" evidence="10">
    <location>
        <begin position="145"/>
        <end position="415"/>
    </location>
</feature>
<protein>
    <recommendedName>
        <fullName evidence="2">histidine kinase</fullName>
        <ecNumber evidence="2">2.7.13.3</ecNumber>
    </recommendedName>
</protein>
<feature type="modified residue" description="4-aspartylphosphate" evidence="7">
    <location>
        <position position="57"/>
    </location>
</feature>
<dbReference type="Gene3D" id="1.10.287.130">
    <property type="match status" value="1"/>
</dbReference>
<dbReference type="PANTHER" id="PTHR43047">
    <property type="entry name" value="TWO-COMPONENT HISTIDINE PROTEIN KINASE"/>
    <property type="match status" value="1"/>
</dbReference>
<dbReference type="STRING" id="1666911.HLUCCA11_02005"/>
<evidence type="ECO:0000256" key="3">
    <source>
        <dbReference type="ARBA" id="ARBA00022553"/>
    </source>
</evidence>
<dbReference type="PRINTS" id="PR00344">
    <property type="entry name" value="BCTRLSENSOR"/>
</dbReference>
<evidence type="ECO:0000313" key="12">
    <source>
        <dbReference type="EMBL" id="KPQ37227.1"/>
    </source>
</evidence>
<name>A0A0P7Z2P9_9CYAN</name>
<evidence type="ECO:0000256" key="2">
    <source>
        <dbReference type="ARBA" id="ARBA00012438"/>
    </source>
</evidence>
<dbReference type="GO" id="GO:0005886">
    <property type="term" value="C:plasma membrane"/>
    <property type="evidence" value="ECO:0007669"/>
    <property type="project" value="TreeGrafter"/>
</dbReference>
<evidence type="ECO:0000256" key="1">
    <source>
        <dbReference type="ARBA" id="ARBA00000085"/>
    </source>
</evidence>
<evidence type="ECO:0000256" key="5">
    <source>
        <dbReference type="ARBA" id="ARBA00022777"/>
    </source>
</evidence>
<dbReference type="InterPro" id="IPR003661">
    <property type="entry name" value="HisK_dim/P_dom"/>
</dbReference>
<dbReference type="SMART" id="SM00387">
    <property type="entry name" value="HATPase_c"/>
    <property type="match status" value="1"/>
</dbReference>
<dbReference type="InterPro" id="IPR036890">
    <property type="entry name" value="HATPase_C_sf"/>
</dbReference>
<keyword evidence="4" id="KW-0808">Transferase</keyword>
<comment type="catalytic activity">
    <reaction evidence="1">
        <text>ATP + protein L-histidine = ADP + protein N-phospho-L-histidine.</text>
        <dbReference type="EC" id="2.7.13.3"/>
    </reaction>
</comment>
<gene>
    <name evidence="12" type="ORF">HLUCCA11_02005</name>
</gene>
<dbReference type="GO" id="GO:0000155">
    <property type="term" value="F:phosphorelay sensor kinase activity"/>
    <property type="evidence" value="ECO:0007669"/>
    <property type="project" value="InterPro"/>
</dbReference>
<dbReference type="Pfam" id="PF00072">
    <property type="entry name" value="Response_reg"/>
    <property type="match status" value="1"/>
</dbReference>
<dbReference type="EC" id="2.7.13.3" evidence="2"/>
<dbReference type="PATRIC" id="fig|1666911.3.peg.1629"/>
<dbReference type="Pfam" id="PF02518">
    <property type="entry name" value="HATPase_c"/>
    <property type="match status" value="1"/>
</dbReference>